<dbReference type="AlphaFoldDB" id="A0AAU9JXT0"/>
<protein>
    <submittedName>
        <fullName evidence="2">Uncharacterized protein</fullName>
    </submittedName>
</protein>
<comment type="caution">
    <text evidence="2">The sequence shown here is derived from an EMBL/GenBank/DDBJ whole genome shotgun (WGS) entry which is preliminary data.</text>
</comment>
<dbReference type="EMBL" id="CAJZBQ010000045">
    <property type="protein sequence ID" value="CAG9328224.1"/>
    <property type="molecule type" value="Genomic_DNA"/>
</dbReference>
<reference evidence="2" key="1">
    <citation type="submission" date="2021-09" db="EMBL/GenBank/DDBJ databases">
        <authorList>
            <consortium name="AG Swart"/>
            <person name="Singh M."/>
            <person name="Singh A."/>
            <person name="Seah K."/>
            <person name="Emmerich C."/>
        </authorList>
    </citation>
    <scope>NUCLEOTIDE SEQUENCE</scope>
    <source>
        <strain evidence="2">ATCC30299</strain>
    </source>
</reference>
<proteinExistence type="predicted"/>
<feature type="chain" id="PRO_5043684156" evidence="1">
    <location>
        <begin position="27"/>
        <end position="258"/>
    </location>
</feature>
<sequence>MLKALINKMKNIRFMICLLFLPFALSTSVNLASDLEVTGTLSCEGIEASSINTTGTISTSQDITTDQVETSSIILSELSLDEIYALSDTITINANLIINSPSSSESSFLETSWVLRDHHDFELGSHGWSHDKRNTCDGEDFFLGGHCAFSHEEVSKKFKLPPHNMVKISANYHMLDKWEGETAYMKADGKIVWTMTGTSHEQGADICGGKQPDAKFAVPVDVTIPHSGGILEVTFGSTLKGDPCNASYAIDDVMVYLR</sequence>
<dbReference type="PANTHER" id="PTHR39767:SF2">
    <property type="entry name" value="CHROMOSOME UNDETERMINED SCAFFOLD_1, WHOLE GENOME SHOTGUN SEQUENCE"/>
    <property type="match status" value="1"/>
</dbReference>
<gene>
    <name evidence="2" type="ORF">BSTOLATCC_MIC45679</name>
</gene>
<name>A0AAU9JXT0_9CILI</name>
<feature type="signal peptide" evidence="1">
    <location>
        <begin position="1"/>
        <end position="26"/>
    </location>
</feature>
<evidence type="ECO:0000313" key="2">
    <source>
        <dbReference type="EMBL" id="CAG9328224.1"/>
    </source>
</evidence>
<dbReference type="Proteomes" id="UP001162131">
    <property type="component" value="Unassembled WGS sequence"/>
</dbReference>
<organism evidence="2 3">
    <name type="scientific">Blepharisma stoltei</name>
    <dbReference type="NCBI Taxonomy" id="1481888"/>
    <lineage>
        <taxon>Eukaryota</taxon>
        <taxon>Sar</taxon>
        <taxon>Alveolata</taxon>
        <taxon>Ciliophora</taxon>
        <taxon>Postciliodesmatophora</taxon>
        <taxon>Heterotrichea</taxon>
        <taxon>Heterotrichida</taxon>
        <taxon>Blepharismidae</taxon>
        <taxon>Blepharisma</taxon>
    </lineage>
</organism>
<dbReference type="PANTHER" id="PTHR39767">
    <property type="entry name" value="CALCIUM/CALMODULIN-BINDING MEMBRANE PROTEIN PCM4-RELATED"/>
    <property type="match status" value="1"/>
</dbReference>
<evidence type="ECO:0000256" key="1">
    <source>
        <dbReference type="SAM" id="SignalP"/>
    </source>
</evidence>
<keyword evidence="1" id="KW-0732">Signal</keyword>
<accession>A0AAU9JXT0</accession>
<evidence type="ECO:0000313" key="3">
    <source>
        <dbReference type="Proteomes" id="UP001162131"/>
    </source>
</evidence>
<keyword evidence="3" id="KW-1185">Reference proteome</keyword>